<evidence type="ECO:0000313" key="2">
    <source>
        <dbReference type="Proteomes" id="UP000799444"/>
    </source>
</evidence>
<dbReference type="AlphaFoldDB" id="A0A9P4R3Z0"/>
<dbReference type="EMBL" id="ML996107">
    <property type="protein sequence ID" value="KAF2738707.1"/>
    <property type="molecule type" value="Genomic_DNA"/>
</dbReference>
<sequence length="128" mass="14282">RFLSHSVQTRVLNPAFLPMMLRTIRATVFPNNTLGPPRTTPTAEEAKAIKRRCAATLLDLVPAKVAAAFSASSNPYAQIRQVEELLDSLDDSYLNKHLIYQIVELLVVRLVPELGERGVQELLEERTG</sequence>
<proteinExistence type="predicted"/>
<comment type="caution">
    <text evidence="1">The sequence shown here is derived from an EMBL/GenBank/DDBJ whole genome shotgun (WGS) entry which is preliminary data.</text>
</comment>
<dbReference type="Proteomes" id="UP000799444">
    <property type="component" value="Unassembled WGS sequence"/>
</dbReference>
<protein>
    <recommendedName>
        <fullName evidence="3">PXA domain-containing protein</fullName>
    </recommendedName>
</protein>
<feature type="non-terminal residue" evidence="1">
    <location>
        <position position="1"/>
    </location>
</feature>
<accession>A0A9P4R3Z0</accession>
<evidence type="ECO:0008006" key="3">
    <source>
        <dbReference type="Google" id="ProtNLM"/>
    </source>
</evidence>
<gene>
    <name evidence="1" type="ORF">EJ04DRAFT_428286</name>
</gene>
<evidence type="ECO:0000313" key="1">
    <source>
        <dbReference type="EMBL" id="KAF2738707.1"/>
    </source>
</evidence>
<dbReference type="OrthoDB" id="5582218at2759"/>
<name>A0A9P4R3Z0_9PLEO</name>
<organism evidence="1 2">
    <name type="scientific">Polyplosphaeria fusca</name>
    <dbReference type="NCBI Taxonomy" id="682080"/>
    <lineage>
        <taxon>Eukaryota</taxon>
        <taxon>Fungi</taxon>
        <taxon>Dikarya</taxon>
        <taxon>Ascomycota</taxon>
        <taxon>Pezizomycotina</taxon>
        <taxon>Dothideomycetes</taxon>
        <taxon>Pleosporomycetidae</taxon>
        <taxon>Pleosporales</taxon>
        <taxon>Tetraplosphaeriaceae</taxon>
        <taxon>Polyplosphaeria</taxon>
    </lineage>
</organism>
<keyword evidence="2" id="KW-1185">Reference proteome</keyword>
<reference evidence="1" key="1">
    <citation type="journal article" date="2020" name="Stud. Mycol.">
        <title>101 Dothideomycetes genomes: a test case for predicting lifestyles and emergence of pathogens.</title>
        <authorList>
            <person name="Haridas S."/>
            <person name="Albert R."/>
            <person name="Binder M."/>
            <person name="Bloem J."/>
            <person name="Labutti K."/>
            <person name="Salamov A."/>
            <person name="Andreopoulos B."/>
            <person name="Baker S."/>
            <person name="Barry K."/>
            <person name="Bills G."/>
            <person name="Bluhm B."/>
            <person name="Cannon C."/>
            <person name="Castanera R."/>
            <person name="Culley D."/>
            <person name="Daum C."/>
            <person name="Ezra D."/>
            <person name="Gonzalez J."/>
            <person name="Henrissat B."/>
            <person name="Kuo A."/>
            <person name="Liang C."/>
            <person name="Lipzen A."/>
            <person name="Lutzoni F."/>
            <person name="Magnuson J."/>
            <person name="Mondo S."/>
            <person name="Nolan M."/>
            <person name="Ohm R."/>
            <person name="Pangilinan J."/>
            <person name="Park H.-J."/>
            <person name="Ramirez L."/>
            <person name="Alfaro M."/>
            <person name="Sun H."/>
            <person name="Tritt A."/>
            <person name="Yoshinaga Y."/>
            <person name="Zwiers L.-H."/>
            <person name="Turgeon B."/>
            <person name="Goodwin S."/>
            <person name="Spatafora J."/>
            <person name="Crous P."/>
            <person name="Grigoriev I."/>
        </authorList>
    </citation>
    <scope>NUCLEOTIDE SEQUENCE</scope>
    <source>
        <strain evidence="1">CBS 125425</strain>
    </source>
</reference>